<dbReference type="PANTHER" id="PTHR11439">
    <property type="entry name" value="GAG-POL-RELATED RETROTRANSPOSON"/>
    <property type="match status" value="1"/>
</dbReference>
<evidence type="ECO:0000256" key="1">
    <source>
        <dbReference type="SAM" id="MobiDB-lite"/>
    </source>
</evidence>
<dbReference type="CDD" id="cd09272">
    <property type="entry name" value="RNase_HI_RT_Ty1"/>
    <property type="match status" value="1"/>
</dbReference>
<reference evidence="5" key="1">
    <citation type="submission" date="2022-07" db="EMBL/GenBank/DDBJ databases">
        <title>Genome Sequence of Leucocoprinus birnbaumii.</title>
        <authorList>
            <person name="Buettner E."/>
        </authorList>
    </citation>
    <scope>NUCLEOTIDE SEQUENCE</scope>
    <source>
        <strain evidence="5">VT141</strain>
    </source>
</reference>
<dbReference type="Proteomes" id="UP001213000">
    <property type="component" value="Unassembled WGS sequence"/>
</dbReference>
<evidence type="ECO:0000259" key="2">
    <source>
        <dbReference type="Pfam" id="PF07727"/>
    </source>
</evidence>
<feature type="region of interest" description="Disordered" evidence="1">
    <location>
        <begin position="404"/>
        <end position="447"/>
    </location>
</feature>
<dbReference type="InterPro" id="IPR057670">
    <property type="entry name" value="SH3_retrovirus"/>
</dbReference>
<evidence type="ECO:0000313" key="6">
    <source>
        <dbReference type="Proteomes" id="UP001213000"/>
    </source>
</evidence>
<keyword evidence="6" id="KW-1185">Reference proteome</keyword>
<dbReference type="AlphaFoldDB" id="A0AAD5VS91"/>
<accession>A0AAD5VS91</accession>
<organism evidence="5 6">
    <name type="scientific">Leucocoprinus birnbaumii</name>
    <dbReference type="NCBI Taxonomy" id="56174"/>
    <lineage>
        <taxon>Eukaryota</taxon>
        <taxon>Fungi</taxon>
        <taxon>Dikarya</taxon>
        <taxon>Basidiomycota</taxon>
        <taxon>Agaricomycotina</taxon>
        <taxon>Agaricomycetes</taxon>
        <taxon>Agaricomycetidae</taxon>
        <taxon>Agaricales</taxon>
        <taxon>Agaricineae</taxon>
        <taxon>Agaricaceae</taxon>
        <taxon>Leucocoprinus</taxon>
    </lineage>
</organism>
<dbReference type="InterPro" id="IPR013103">
    <property type="entry name" value="RVT_2"/>
</dbReference>
<feature type="domain" description="Reverse transcriptase Ty1/copia-type" evidence="2">
    <location>
        <begin position="567"/>
        <end position="806"/>
    </location>
</feature>
<dbReference type="InterPro" id="IPR025724">
    <property type="entry name" value="GAG-pre-integrase_dom"/>
</dbReference>
<dbReference type="InterPro" id="IPR036397">
    <property type="entry name" value="RNaseH_sf"/>
</dbReference>
<comment type="caution">
    <text evidence="5">The sequence shown here is derived from an EMBL/GenBank/DDBJ whole genome shotgun (WGS) entry which is preliminary data.</text>
</comment>
<dbReference type="GO" id="GO:0003676">
    <property type="term" value="F:nucleic acid binding"/>
    <property type="evidence" value="ECO:0007669"/>
    <property type="project" value="InterPro"/>
</dbReference>
<dbReference type="Pfam" id="PF13976">
    <property type="entry name" value="gag_pre-integrs"/>
    <property type="match status" value="1"/>
</dbReference>
<evidence type="ECO:0008006" key="7">
    <source>
        <dbReference type="Google" id="ProtNLM"/>
    </source>
</evidence>
<dbReference type="EMBL" id="JANIEX010000727">
    <property type="protein sequence ID" value="KAJ3563743.1"/>
    <property type="molecule type" value="Genomic_DNA"/>
</dbReference>
<feature type="domain" description="GAG-pre-integrase" evidence="3">
    <location>
        <begin position="75"/>
        <end position="146"/>
    </location>
</feature>
<gene>
    <name evidence="5" type="ORF">NP233_g8744</name>
</gene>
<protein>
    <recommendedName>
        <fullName evidence="7">Integrase catalytic domain-containing protein</fullName>
    </recommendedName>
</protein>
<dbReference type="SUPFAM" id="SSF53098">
    <property type="entry name" value="Ribonuclease H-like"/>
    <property type="match status" value="1"/>
</dbReference>
<feature type="domain" description="Retroviral polymerase SH3-like" evidence="4">
    <location>
        <begin position="316"/>
        <end position="371"/>
    </location>
</feature>
<dbReference type="Pfam" id="PF25597">
    <property type="entry name" value="SH3_retrovirus"/>
    <property type="match status" value="1"/>
</dbReference>
<evidence type="ECO:0000313" key="5">
    <source>
        <dbReference type="EMBL" id="KAJ3563743.1"/>
    </source>
</evidence>
<evidence type="ECO:0000259" key="4">
    <source>
        <dbReference type="Pfam" id="PF25597"/>
    </source>
</evidence>
<name>A0AAD5VS91_9AGAR</name>
<evidence type="ECO:0000259" key="3">
    <source>
        <dbReference type="Pfam" id="PF13976"/>
    </source>
</evidence>
<dbReference type="Gene3D" id="3.30.420.10">
    <property type="entry name" value="Ribonuclease H-like superfamily/Ribonuclease H"/>
    <property type="match status" value="1"/>
</dbReference>
<dbReference type="Pfam" id="PF07727">
    <property type="entry name" value="RVT_2"/>
    <property type="match status" value="1"/>
</dbReference>
<proteinExistence type="predicted"/>
<sequence>MGFTTPMLGRTVEKGLTFEIIGQGTVSIAVDVGGKNLISIPKVCSLGYSVFFGLDEVLAKHPSGAIVLQGIMTEGLYQVPVAESPKAYLARSQRNPTSLNVWHHHFGHAGVESIKNMARKGLVDGLDVVGDLEMKGSCEDCIFGKMHARPYDEEVVPEKVLECLHIDLWGPSPVISAGGSKYFMLIMDGASSFRAVEFLKEKTAEATLQVLRDFVTHAERLTGRPLIRHGFTIDFTTAYVHQQNRAVERSMRIVLDGARSMLAELGLPTKFWPEAVRTAVYIRNLIPSKRHPDIVPAEKWYGRKQDITHLHPFGATAYTYVSPETSTSKLAARATRLTMIGYLSRGSYKLLERETGSIFSGRNIRFEEGETNFAKGPERIEWGEDKDPFPLQVLEERLGEVRVMGEEADGARNEASGSDPRGDGDSSDAKVGNAGGDNASVASSEGEVEDLVQMGNVQVAGEVVRVEGRLALVEDEQRGTLVASRARREPKPSRRLIESREYLAREARGQEVDEGQTESGEDRIPGAFAVMVGGVRVPQTFREAMMEPEAWWEPMVREINVMKARGVYELVERPVGENIIDPKWVYALKFDGDGALADRKSRIVAKGYTQIQGVDFKETYAATARLELFCLILAIVALQGLVLWQLNFVTVYLNSDIEFDVYMEQPQGFSEGGGNMVWKLRKTLYGTMQGGHDWFKTLSKAYKELGYRQSLAEPTIRTRHNGEKFTITCTYMDGTMGRSSDEAEAERAKRELGEKFEAKVMKEVDHMLGIKVEAVEEGIRISQKAYAKRMLEKFGMESCKPRSTPLPVGIALLTKDGPDTKEEKEEMKKVPYREALGSLMWLQVGTQPDLSYAVNLLSRFSTNTGKAHWEAMKHVMAYIRGTLEYGITYHRGASLQPVGFVDSDFANDQDTRRSTNGHIFFAGGGPVSWSTKRQERVATSTTEAEYMAISQAVQQAMWLSSFFDQVALPQQRPITLFIDNNGAIDMTRTYRGHKRMKHIDVHHHFVKEKVEMGEFNLVYVPSEDNVADLLTKPLP</sequence>
<dbReference type="PANTHER" id="PTHR11439:SF467">
    <property type="entry name" value="INTEGRASE CATALYTIC DOMAIN-CONTAINING PROTEIN"/>
    <property type="match status" value="1"/>
</dbReference>
<dbReference type="InterPro" id="IPR012337">
    <property type="entry name" value="RNaseH-like_sf"/>
</dbReference>